<accession>A0A6I1EXH8</accession>
<evidence type="ECO:0000256" key="10">
    <source>
        <dbReference type="ARBA" id="ARBA00044041"/>
    </source>
</evidence>
<evidence type="ECO:0000313" key="14">
    <source>
        <dbReference type="EMBL" id="KAB7662480.1"/>
    </source>
</evidence>
<keyword evidence="5" id="KW-0328">Glycosyltransferase</keyword>
<dbReference type="PANTHER" id="PTHR30160">
    <property type="entry name" value="TETRAACYLDISACCHARIDE 4'-KINASE-RELATED"/>
    <property type="match status" value="1"/>
</dbReference>
<dbReference type="SUPFAM" id="SSF53756">
    <property type="entry name" value="UDP-Glycosyltransferase/glycogen phosphorylase"/>
    <property type="match status" value="1"/>
</dbReference>
<dbReference type="InterPro" id="IPR051199">
    <property type="entry name" value="LPS_LOS_Heptosyltrfase"/>
</dbReference>
<dbReference type="GO" id="GO:0005886">
    <property type="term" value="C:plasma membrane"/>
    <property type="evidence" value="ECO:0007669"/>
    <property type="project" value="UniProtKB-SubCell"/>
</dbReference>
<dbReference type="Gene3D" id="3.40.50.2000">
    <property type="entry name" value="Glycogen Phosphorylase B"/>
    <property type="match status" value="2"/>
</dbReference>
<reference evidence="14 15" key="1">
    <citation type="submission" date="2019-10" db="EMBL/GenBank/DDBJ databases">
        <title>Genome diversity of Sutterella seckii.</title>
        <authorList>
            <person name="Chaplin A.V."/>
            <person name="Sokolova S.R."/>
            <person name="Mosin K.A."/>
            <person name="Ivanova E.L."/>
            <person name="Kochetkova T.O."/>
            <person name="Goltsov A.Y."/>
            <person name="Trofimov D.Y."/>
            <person name="Efimov B.A."/>
        </authorList>
    </citation>
    <scope>NUCLEOTIDE SEQUENCE [LARGE SCALE GENOMIC DNA]</scope>
    <source>
        <strain evidence="14 15">ASD393</strain>
    </source>
</reference>
<evidence type="ECO:0000256" key="4">
    <source>
        <dbReference type="ARBA" id="ARBA00022519"/>
    </source>
</evidence>
<keyword evidence="6 14" id="KW-0808">Transferase</keyword>
<gene>
    <name evidence="14" type="primary">waaC</name>
    <name evidence="14" type="ORF">GBM95_02615</name>
</gene>
<evidence type="ECO:0000256" key="1">
    <source>
        <dbReference type="ARBA" id="ARBA00004515"/>
    </source>
</evidence>
<comment type="caution">
    <text evidence="14">The sequence shown here is derived from an EMBL/GenBank/DDBJ whole genome shotgun (WGS) entry which is preliminary data.</text>
</comment>
<evidence type="ECO:0000256" key="12">
    <source>
        <dbReference type="ARBA" id="ARBA00044330"/>
    </source>
</evidence>
<keyword evidence="3" id="KW-1003">Cell membrane</keyword>
<keyword evidence="8" id="KW-0472">Membrane</keyword>
<dbReference type="GO" id="GO:0005829">
    <property type="term" value="C:cytosol"/>
    <property type="evidence" value="ECO:0007669"/>
    <property type="project" value="TreeGrafter"/>
</dbReference>
<dbReference type="GO" id="GO:0008713">
    <property type="term" value="F:ADP-heptose-lipopolysaccharide heptosyltransferase activity"/>
    <property type="evidence" value="ECO:0007669"/>
    <property type="project" value="TreeGrafter"/>
</dbReference>
<evidence type="ECO:0000256" key="3">
    <source>
        <dbReference type="ARBA" id="ARBA00022475"/>
    </source>
</evidence>
<comment type="pathway">
    <text evidence="2">Bacterial outer membrane biogenesis; LPS core biosynthesis.</text>
</comment>
<evidence type="ECO:0000256" key="9">
    <source>
        <dbReference type="ARBA" id="ARBA00043995"/>
    </source>
</evidence>
<evidence type="ECO:0000313" key="15">
    <source>
        <dbReference type="Proteomes" id="UP000430564"/>
    </source>
</evidence>
<dbReference type="OrthoDB" id="9767552at2"/>
<dbReference type="AlphaFoldDB" id="A0A6I1EXH8"/>
<evidence type="ECO:0000256" key="11">
    <source>
        <dbReference type="ARBA" id="ARBA00044190"/>
    </source>
</evidence>
<dbReference type="InterPro" id="IPR011908">
    <property type="entry name" value="LipoPS_heptosylTferase-I"/>
</dbReference>
<dbReference type="GO" id="GO:0009244">
    <property type="term" value="P:lipopolysaccharide core region biosynthetic process"/>
    <property type="evidence" value="ECO:0007669"/>
    <property type="project" value="InterPro"/>
</dbReference>
<dbReference type="CDD" id="cd03789">
    <property type="entry name" value="GT9_LPS_heptosyltransferase"/>
    <property type="match status" value="1"/>
</dbReference>
<keyword evidence="4" id="KW-0997">Cell inner membrane</keyword>
<evidence type="ECO:0000256" key="13">
    <source>
        <dbReference type="ARBA" id="ARBA00049201"/>
    </source>
</evidence>
<protein>
    <recommendedName>
        <fullName evidence="11">Lipopolysaccharide heptosyltransferase 1</fullName>
        <ecNumber evidence="10">2.4.99.23</ecNumber>
    </recommendedName>
    <alternativeName>
        <fullName evidence="12">ADP-heptose:lipopolysaccharide heptosyltransferase I</fullName>
    </alternativeName>
</protein>
<dbReference type="NCBIfam" id="TIGR02193">
    <property type="entry name" value="heptsyl_trn_I"/>
    <property type="match status" value="1"/>
</dbReference>
<evidence type="ECO:0000256" key="2">
    <source>
        <dbReference type="ARBA" id="ARBA00004713"/>
    </source>
</evidence>
<dbReference type="RefSeq" id="WP_152157658.1">
    <property type="nucleotide sequence ID" value="NZ_WEHX01000007.1"/>
</dbReference>
<organism evidence="14 15">
    <name type="scientific">Sutterella seckii</name>
    <dbReference type="NCBI Taxonomy" id="1944635"/>
    <lineage>
        <taxon>Bacteria</taxon>
        <taxon>Pseudomonadati</taxon>
        <taxon>Pseudomonadota</taxon>
        <taxon>Betaproteobacteria</taxon>
        <taxon>Burkholderiales</taxon>
        <taxon>Sutterellaceae</taxon>
        <taxon>Sutterella</taxon>
    </lineage>
</organism>
<comment type="similarity">
    <text evidence="9">Belongs to the glycosyltransferase 9 family.</text>
</comment>
<evidence type="ECO:0000256" key="6">
    <source>
        <dbReference type="ARBA" id="ARBA00022679"/>
    </source>
</evidence>
<dbReference type="PANTHER" id="PTHR30160:SF19">
    <property type="entry name" value="LIPOPOLYSACCHARIDE HEPTOSYLTRANSFERASE 1"/>
    <property type="match status" value="1"/>
</dbReference>
<dbReference type="EC" id="2.4.99.23" evidence="10"/>
<evidence type="ECO:0000256" key="8">
    <source>
        <dbReference type="ARBA" id="ARBA00023136"/>
    </source>
</evidence>
<dbReference type="InterPro" id="IPR002201">
    <property type="entry name" value="Glyco_trans_9"/>
</dbReference>
<dbReference type="Pfam" id="PF01075">
    <property type="entry name" value="Glyco_transf_9"/>
    <property type="match status" value="1"/>
</dbReference>
<evidence type="ECO:0000256" key="5">
    <source>
        <dbReference type="ARBA" id="ARBA00022676"/>
    </source>
</evidence>
<sequence>MTGARRILIIKSSSMGDIIHALPVAHDIRKALPDARIDWVAEESFRDIPRLAPAVESVRVTAFRRWRKSLLSRETRAEIASLKKELATEEYDCVLDIQGLMRSALVARWTGVPSTGYTWGTIREPLASLAYAHKLDLPESLGAVKRYRLAAAQTLGYEIDPEHPHFGLLARGEPSVRTDAKTVSFAVNTSRDEKLWPDDSWMELGRRFVAEGLTPVIYWGGAKEEIRAKRVAAGIPGAIVAPRARLSQVAVSLAQAELMVGVDTGLAHLAAALGCPSVGIFVATPTETLRLIGDGPCESLGGTNQMPTVDEVFEAARRVRAEK</sequence>
<name>A0A6I1EXH8_9BURK</name>
<comment type="catalytic activity">
    <reaction evidence="13">
        <text>an alpha-Kdo-(2-&gt;4)-alpha-Kdo-(2-&gt;6)-lipid A + ADP-L-glycero-beta-D-manno-heptose = an L-alpha-D-Hep-(1-&gt;5)-[alpha-Kdo-(2-&gt;4)]-alpha-Kdo-(2-&gt;6)-lipid A + ADP + H(+)</text>
        <dbReference type="Rhea" id="RHEA:74067"/>
        <dbReference type="ChEBI" id="CHEBI:15378"/>
        <dbReference type="ChEBI" id="CHEBI:61506"/>
        <dbReference type="ChEBI" id="CHEBI:176431"/>
        <dbReference type="ChEBI" id="CHEBI:193068"/>
        <dbReference type="ChEBI" id="CHEBI:456216"/>
        <dbReference type="EC" id="2.4.99.23"/>
    </reaction>
</comment>
<comment type="subcellular location">
    <subcellularLocation>
        <location evidence="1">Cell inner membrane</location>
        <topology evidence="1">Peripheral membrane protein</topology>
        <orientation evidence="1">Cytoplasmic side</orientation>
    </subcellularLocation>
</comment>
<dbReference type="EMBL" id="WEHX01000007">
    <property type="protein sequence ID" value="KAB7662480.1"/>
    <property type="molecule type" value="Genomic_DNA"/>
</dbReference>
<proteinExistence type="inferred from homology"/>
<keyword evidence="7" id="KW-0448">Lipopolysaccharide biosynthesis</keyword>
<evidence type="ECO:0000256" key="7">
    <source>
        <dbReference type="ARBA" id="ARBA00022985"/>
    </source>
</evidence>
<dbReference type="Proteomes" id="UP000430564">
    <property type="component" value="Unassembled WGS sequence"/>
</dbReference>